<evidence type="ECO:0000313" key="5">
    <source>
        <dbReference type="EMBL" id="MCQ8279677.1"/>
    </source>
</evidence>
<keyword evidence="3" id="KW-0812">Transmembrane</keyword>
<evidence type="ECO:0000259" key="4">
    <source>
        <dbReference type="Pfam" id="PF20072"/>
    </source>
</evidence>
<evidence type="ECO:0000256" key="3">
    <source>
        <dbReference type="SAM" id="Phobius"/>
    </source>
</evidence>
<keyword evidence="3" id="KW-1133">Transmembrane helix</keyword>
<evidence type="ECO:0000313" key="6">
    <source>
        <dbReference type="Proteomes" id="UP001524587"/>
    </source>
</evidence>
<comment type="caution">
    <text evidence="5">The sequence shown here is derived from an EMBL/GenBank/DDBJ whole genome shotgun (WGS) entry which is preliminary data.</text>
</comment>
<sequence length="163" mass="17993">MGFLLNNTELSVDVLLMVMLIATMLVAFRLERALGVLRRDRASLEKLVQNFNDSTAQAENGIEKLKSAAQSTGRDIARHIDQARRLESDLQFLISRAEKMADRVEASLTPNKQSVSAELRSPTEMLSPKPSFSLASKLGAAESEAKPRSQAEKDLLLALRAVR</sequence>
<dbReference type="Pfam" id="PF20072">
    <property type="entry name" value="DUF6468"/>
    <property type="match status" value="1"/>
</dbReference>
<name>A0ABT1WBN5_9PROT</name>
<keyword evidence="3" id="KW-0472">Membrane</keyword>
<dbReference type="InterPro" id="IPR045531">
    <property type="entry name" value="DUF6468"/>
</dbReference>
<dbReference type="EMBL" id="JAMSKV010000014">
    <property type="protein sequence ID" value="MCQ8279677.1"/>
    <property type="molecule type" value="Genomic_DNA"/>
</dbReference>
<feature type="region of interest" description="Disordered" evidence="2">
    <location>
        <begin position="105"/>
        <end position="152"/>
    </location>
</feature>
<keyword evidence="6" id="KW-1185">Reference proteome</keyword>
<feature type="transmembrane region" description="Helical" evidence="3">
    <location>
        <begin position="12"/>
        <end position="30"/>
    </location>
</feature>
<dbReference type="RefSeq" id="WP_422865161.1">
    <property type="nucleotide sequence ID" value="NZ_JAMSKV010000014.1"/>
</dbReference>
<protein>
    <submittedName>
        <fullName evidence="5">DUF6468 domain-containing protein</fullName>
    </submittedName>
</protein>
<organism evidence="5 6">
    <name type="scientific">Endosaccharibacter trunci</name>
    <dbReference type="NCBI Taxonomy" id="2812733"/>
    <lineage>
        <taxon>Bacteria</taxon>
        <taxon>Pseudomonadati</taxon>
        <taxon>Pseudomonadota</taxon>
        <taxon>Alphaproteobacteria</taxon>
        <taxon>Acetobacterales</taxon>
        <taxon>Acetobacteraceae</taxon>
        <taxon>Endosaccharibacter</taxon>
    </lineage>
</organism>
<reference evidence="5 6" key="1">
    <citation type="submission" date="2022-06" db="EMBL/GenBank/DDBJ databases">
        <title>Endosaccharibacter gen. nov., sp. nov., endophytic bacteria isolated from sugarcane.</title>
        <authorList>
            <person name="Pitiwittayakul N."/>
            <person name="Yukphan P."/>
            <person name="Charoenyingcharoen P."/>
            <person name="Tanasupawat S."/>
        </authorList>
    </citation>
    <scope>NUCLEOTIDE SEQUENCE [LARGE SCALE GENOMIC DNA]</scope>
    <source>
        <strain evidence="5 6">KSS8</strain>
    </source>
</reference>
<evidence type="ECO:0000256" key="1">
    <source>
        <dbReference type="SAM" id="Coils"/>
    </source>
</evidence>
<evidence type="ECO:0000256" key="2">
    <source>
        <dbReference type="SAM" id="MobiDB-lite"/>
    </source>
</evidence>
<keyword evidence="1" id="KW-0175">Coiled coil</keyword>
<gene>
    <name evidence="5" type="ORF">NFI95_14625</name>
</gene>
<feature type="compositionally biased region" description="Basic and acidic residues" evidence="2">
    <location>
        <begin position="143"/>
        <end position="152"/>
    </location>
</feature>
<proteinExistence type="predicted"/>
<feature type="coiled-coil region" evidence="1">
    <location>
        <begin position="76"/>
        <end position="103"/>
    </location>
</feature>
<accession>A0ABT1WBN5</accession>
<feature type="domain" description="DUF6468" evidence="4">
    <location>
        <begin position="37"/>
        <end position="109"/>
    </location>
</feature>
<dbReference type="Proteomes" id="UP001524587">
    <property type="component" value="Unassembled WGS sequence"/>
</dbReference>